<dbReference type="InterPro" id="IPR050980">
    <property type="entry name" value="2C_sensor_his_kinase"/>
</dbReference>
<evidence type="ECO:0000256" key="2">
    <source>
        <dbReference type="ARBA" id="ARBA00012438"/>
    </source>
</evidence>
<feature type="transmembrane region" description="Helical" evidence="7">
    <location>
        <begin position="195"/>
        <end position="215"/>
    </location>
</feature>
<feature type="transmembrane region" description="Helical" evidence="7">
    <location>
        <begin position="222"/>
        <end position="245"/>
    </location>
</feature>
<dbReference type="SUPFAM" id="SSF55874">
    <property type="entry name" value="ATPase domain of HSP90 chaperone/DNA topoisomerase II/histidine kinase"/>
    <property type="match status" value="1"/>
</dbReference>
<dbReference type="PANTHER" id="PTHR44936">
    <property type="entry name" value="SENSOR PROTEIN CREC"/>
    <property type="match status" value="1"/>
</dbReference>
<keyword evidence="10" id="KW-1185">Reference proteome</keyword>
<keyword evidence="3" id="KW-0597">Phosphoprotein</keyword>
<name>A0A0A6PB21_9GAMM</name>
<proteinExistence type="predicted"/>
<evidence type="ECO:0000259" key="8">
    <source>
        <dbReference type="Pfam" id="PF02518"/>
    </source>
</evidence>
<evidence type="ECO:0000256" key="1">
    <source>
        <dbReference type="ARBA" id="ARBA00000085"/>
    </source>
</evidence>
<dbReference type="GO" id="GO:0004673">
    <property type="term" value="F:protein histidine kinase activity"/>
    <property type="evidence" value="ECO:0007669"/>
    <property type="project" value="UniProtKB-EC"/>
</dbReference>
<feature type="transmembrane region" description="Helical" evidence="7">
    <location>
        <begin position="68"/>
        <end position="85"/>
    </location>
</feature>
<gene>
    <name evidence="9" type="ORF">PN36_25330</name>
</gene>
<feature type="transmembrane region" description="Helical" evidence="7">
    <location>
        <begin position="133"/>
        <end position="151"/>
    </location>
</feature>
<evidence type="ECO:0000256" key="6">
    <source>
        <dbReference type="ARBA" id="ARBA00023012"/>
    </source>
</evidence>
<comment type="caution">
    <text evidence="9">The sequence shown here is derived from an EMBL/GenBank/DDBJ whole genome shotgun (WGS) entry which is preliminary data.</text>
</comment>
<feature type="transmembrane region" description="Helical" evidence="7">
    <location>
        <begin position="92"/>
        <end position="121"/>
    </location>
</feature>
<dbReference type="GO" id="GO:0000160">
    <property type="term" value="P:phosphorelay signal transduction system"/>
    <property type="evidence" value="ECO:0007669"/>
    <property type="project" value="UniProtKB-KW"/>
</dbReference>
<sequence length="581" mass="66889">MFSIIYFQDKYWTPDNHNFLQCINQHLTMSEHLSSLIPAKHEHRLLGLMLITWHIALCWDISERFLPFVLLIHVGFFIFWIALDLHSIKNRVVVAIIILVFIVFPNIWLMTLWQIILLGLMGGRDLVHPRDRIINIAAILFLSLDLFLINLPQLFVIEGLALLVPNIALNYGVLCVPLTFLFFSADEHGDSIDFFHGLTVSLLMVIMVLGSLVIMSQSKVSLPLAIFQMSLAITIFILAISGIFANEENVEQQWTRHLFNMGGHFEQWINDLAQPRNYKSLTPQEFIQAGFEKLSTLPWISGIAWHSPYSEEMLGEQQQQQITLRAQSLEVTIYAYQRINASQDFQIKTLIQLLEHFHQARRREAAFAQQAHLQAIHETGAKLTHDIKNLLQSLHAITSVIENSPPKKFGDTQRLLQGQMPHLTQRLKRTLDKLQKPAEFSYSHVPVTLWWENLKTRYRKSHIEFSDYKEIENILIPEDLFDNVSENLLQNAITKRHREPELQINVLLDISKRRLQLSVCDNGSAIPEEIANQLFTQPVPSRDGFGIGLYQAVKQLAHTGYKLKLVENIEGQVCFELASTE</sequence>
<dbReference type="InterPro" id="IPR036890">
    <property type="entry name" value="HATPase_C_sf"/>
</dbReference>
<reference evidence="9 10" key="1">
    <citation type="journal article" date="2016" name="Front. Microbiol.">
        <title>Single-Cell (Meta-)Genomics of a Dimorphic Candidatus Thiomargarita nelsonii Reveals Genomic Plasticity.</title>
        <authorList>
            <person name="Flood B.E."/>
            <person name="Fliss P."/>
            <person name="Jones D.S."/>
            <person name="Dick G.J."/>
            <person name="Jain S."/>
            <person name="Kaster A.K."/>
            <person name="Winkel M."/>
            <person name="Mussmann M."/>
            <person name="Bailey J."/>
        </authorList>
    </citation>
    <scope>NUCLEOTIDE SEQUENCE [LARGE SCALE GENOMIC DNA]</scope>
    <source>
        <strain evidence="9">Hydrate Ridge</strain>
    </source>
</reference>
<organism evidence="9 10">
    <name type="scientific">Candidatus Thiomargarita nelsonii</name>
    <dbReference type="NCBI Taxonomy" id="1003181"/>
    <lineage>
        <taxon>Bacteria</taxon>
        <taxon>Pseudomonadati</taxon>
        <taxon>Pseudomonadota</taxon>
        <taxon>Gammaproteobacteria</taxon>
        <taxon>Thiotrichales</taxon>
        <taxon>Thiotrichaceae</taxon>
        <taxon>Thiomargarita</taxon>
    </lineage>
</organism>
<dbReference type="PANTHER" id="PTHR44936:SF9">
    <property type="entry name" value="SENSOR PROTEIN CREC"/>
    <property type="match status" value="1"/>
</dbReference>
<keyword evidence="5" id="KW-0418">Kinase</keyword>
<comment type="catalytic activity">
    <reaction evidence="1">
        <text>ATP + protein L-histidine = ADP + protein N-phospho-L-histidine.</text>
        <dbReference type="EC" id="2.7.13.3"/>
    </reaction>
</comment>
<keyword evidence="4" id="KW-0808">Transferase</keyword>
<dbReference type="EC" id="2.7.13.3" evidence="2"/>
<dbReference type="AlphaFoldDB" id="A0A0A6PB21"/>
<keyword evidence="7" id="KW-0472">Membrane</keyword>
<feature type="domain" description="Histidine kinase/HSP90-like ATPase" evidence="8">
    <location>
        <begin position="482"/>
        <end position="571"/>
    </location>
</feature>
<evidence type="ECO:0000256" key="3">
    <source>
        <dbReference type="ARBA" id="ARBA00022553"/>
    </source>
</evidence>
<keyword evidence="7" id="KW-1133">Transmembrane helix</keyword>
<keyword evidence="6" id="KW-0902">Two-component regulatory system</keyword>
<dbReference type="Pfam" id="PF02518">
    <property type="entry name" value="HATPase_c"/>
    <property type="match status" value="1"/>
</dbReference>
<evidence type="ECO:0000256" key="5">
    <source>
        <dbReference type="ARBA" id="ARBA00022777"/>
    </source>
</evidence>
<dbReference type="InterPro" id="IPR003594">
    <property type="entry name" value="HATPase_dom"/>
</dbReference>
<dbReference type="Proteomes" id="UP000030428">
    <property type="component" value="Unassembled WGS sequence"/>
</dbReference>
<evidence type="ECO:0000313" key="10">
    <source>
        <dbReference type="Proteomes" id="UP000030428"/>
    </source>
</evidence>
<evidence type="ECO:0000313" key="9">
    <source>
        <dbReference type="EMBL" id="KHD07898.1"/>
    </source>
</evidence>
<evidence type="ECO:0000256" key="4">
    <source>
        <dbReference type="ARBA" id="ARBA00022679"/>
    </source>
</evidence>
<evidence type="ECO:0000256" key="7">
    <source>
        <dbReference type="SAM" id="Phobius"/>
    </source>
</evidence>
<feature type="transmembrane region" description="Helical" evidence="7">
    <location>
        <begin position="163"/>
        <end position="183"/>
    </location>
</feature>
<accession>A0A0A6PB21</accession>
<protein>
    <recommendedName>
        <fullName evidence="2">histidine kinase</fullName>
        <ecNumber evidence="2">2.7.13.3</ecNumber>
    </recommendedName>
</protein>
<dbReference type="Gene3D" id="3.30.565.10">
    <property type="entry name" value="Histidine kinase-like ATPase, C-terminal domain"/>
    <property type="match status" value="1"/>
</dbReference>
<dbReference type="EMBL" id="JSZA02000137">
    <property type="protein sequence ID" value="KHD07898.1"/>
    <property type="molecule type" value="Genomic_DNA"/>
</dbReference>
<keyword evidence="7" id="KW-0812">Transmembrane</keyword>